<evidence type="ECO:0000256" key="2">
    <source>
        <dbReference type="ARBA" id="ARBA00022722"/>
    </source>
</evidence>
<evidence type="ECO:0000313" key="7">
    <source>
        <dbReference type="RefSeq" id="XP_017774069.1"/>
    </source>
</evidence>
<organism evidence="6 7">
    <name type="scientific">Nicrophorus vespilloides</name>
    <name type="common">Boreal carrion beetle</name>
    <dbReference type="NCBI Taxonomy" id="110193"/>
    <lineage>
        <taxon>Eukaryota</taxon>
        <taxon>Metazoa</taxon>
        <taxon>Ecdysozoa</taxon>
        <taxon>Arthropoda</taxon>
        <taxon>Hexapoda</taxon>
        <taxon>Insecta</taxon>
        <taxon>Pterygota</taxon>
        <taxon>Neoptera</taxon>
        <taxon>Endopterygota</taxon>
        <taxon>Coleoptera</taxon>
        <taxon>Polyphaga</taxon>
        <taxon>Staphyliniformia</taxon>
        <taxon>Silphidae</taxon>
        <taxon>Nicrophorinae</taxon>
        <taxon>Nicrophorus</taxon>
    </lineage>
</organism>
<feature type="chain" id="PRO_5047237765" evidence="4">
    <location>
        <begin position="20"/>
        <end position="398"/>
    </location>
</feature>
<dbReference type="InterPro" id="IPR001604">
    <property type="entry name" value="Endo_G_ENPP1-like_dom"/>
</dbReference>
<dbReference type="InterPro" id="IPR044929">
    <property type="entry name" value="DNA/RNA_non-sp_Endonuclease_sf"/>
</dbReference>
<sequence length="398" mass="44611">MLRFILILGLLDLPTYSLAECRWRPQRKSEDKQPIFLNTGGPGFIIPKNGSVLLGDEETVRISCPNRRNHLTINSKANETVGVCVDGKLKVEEVLYDDFNELRCNRTVLGDVLETNSSCGPADGHGLLFEIGYRAFGTFHSLIRACYDNTRGNALYSEHIIYGQSIRNASRAKYRPSFSSQGLGPKVSASVAYKRAFQKSTFNKILGSSVLGSEYISKKNFLTRGHHAPDADFHFAAWQFCTYFYINASPQWNRINGGNWATIENLVRRLAGKLARDLKVYTGTYGVLSLNDTDGNQQEMHLVRGNILPVPEYNWKLVVDEETAQAIVLLVLNNPFVNPEEVVHLCEDSCRENGWFHKSWNKTQNGAVFCCEYDRFEEAVGPLVSASLNVTGVLRGPN</sequence>
<evidence type="ECO:0000256" key="1">
    <source>
        <dbReference type="ARBA" id="ARBA00010052"/>
    </source>
</evidence>
<dbReference type="GeneID" id="108560870"/>
<keyword evidence="2" id="KW-0540">Nuclease</keyword>
<evidence type="ECO:0000256" key="3">
    <source>
        <dbReference type="ARBA" id="ARBA00022759"/>
    </source>
</evidence>
<dbReference type="SMART" id="SM00892">
    <property type="entry name" value="Endonuclease_NS"/>
    <property type="match status" value="1"/>
</dbReference>
<comment type="similarity">
    <text evidence="1">Belongs to the DNA/RNA non-specific endonuclease family.</text>
</comment>
<dbReference type="InterPro" id="IPR040255">
    <property type="entry name" value="Non-specific_endonuclease"/>
</dbReference>
<feature type="signal peptide" evidence="4">
    <location>
        <begin position="1"/>
        <end position="19"/>
    </location>
</feature>
<keyword evidence="3" id="KW-0255">Endonuclease</keyword>
<gene>
    <name evidence="7" type="primary">LOC108560870</name>
</gene>
<keyword evidence="3" id="KW-0378">Hydrolase</keyword>
<evidence type="ECO:0000313" key="6">
    <source>
        <dbReference type="Proteomes" id="UP000695000"/>
    </source>
</evidence>
<dbReference type="SUPFAM" id="SSF54060">
    <property type="entry name" value="His-Me finger endonucleases"/>
    <property type="match status" value="1"/>
</dbReference>
<reference evidence="7" key="1">
    <citation type="submission" date="2025-08" db="UniProtKB">
        <authorList>
            <consortium name="RefSeq"/>
        </authorList>
    </citation>
    <scope>IDENTIFICATION</scope>
    <source>
        <tissue evidence="7">Whole Larva</tissue>
    </source>
</reference>
<evidence type="ECO:0000259" key="5">
    <source>
        <dbReference type="SMART" id="SM00892"/>
    </source>
</evidence>
<dbReference type="InterPro" id="IPR044925">
    <property type="entry name" value="His-Me_finger_sf"/>
</dbReference>
<dbReference type="RefSeq" id="XP_017774069.1">
    <property type="nucleotide sequence ID" value="XM_017918580.1"/>
</dbReference>
<dbReference type="Proteomes" id="UP000695000">
    <property type="component" value="Unplaced"/>
</dbReference>
<feature type="domain" description="DNA/RNA non-specific endonuclease/pyrophosphatase/phosphodiesterase" evidence="5">
    <location>
        <begin position="139"/>
        <end position="376"/>
    </location>
</feature>
<proteinExistence type="inferred from homology"/>
<keyword evidence="6" id="KW-1185">Reference proteome</keyword>
<dbReference type="PANTHER" id="PTHR13966:SF17">
    <property type="entry name" value="ENDONUCLEASE-RELATED"/>
    <property type="match status" value="1"/>
</dbReference>
<dbReference type="Pfam" id="PF01223">
    <property type="entry name" value="Endonuclease_NS"/>
    <property type="match status" value="1"/>
</dbReference>
<dbReference type="PANTHER" id="PTHR13966">
    <property type="entry name" value="ENDONUCLEASE RELATED"/>
    <property type="match status" value="1"/>
</dbReference>
<name>A0ABM1MHL9_NICVS</name>
<keyword evidence="4" id="KW-0732">Signal</keyword>
<protein>
    <submittedName>
        <fullName evidence="7">Uncharacterized protein LOC108560870</fullName>
    </submittedName>
</protein>
<dbReference type="Gene3D" id="3.40.570.10">
    <property type="entry name" value="Extracellular Endonuclease, subunit A"/>
    <property type="match status" value="1"/>
</dbReference>
<accession>A0ABM1MHL9</accession>
<evidence type="ECO:0000256" key="4">
    <source>
        <dbReference type="SAM" id="SignalP"/>
    </source>
</evidence>